<dbReference type="SUPFAM" id="SSF55961">
    <property type="entry name" value="Bet v1-like"/>
    <property type="match status" value="1"/>
</dbReference>
<reference evidence="1 2" key="1">
    <citation type="submission" date="2020-07" db="EMBL/GenBank/DDBJ databases">
        <title>Sequencing the genomes of 1000 actinobacteria strains.</title>
        <authorList>
            <person name="Klenk H.-P."/>
        </authorList>
    </citation>
    <scope>NUCLEOTIDE SEQUENCE [LARGE SCALE GENOMIC DNA]</scope>
    <source>
        <strain evidence="1 2">DSM 29531</strain>
    </source>
</reference>
<comment type="caution">
    <text evidence="1">The sequence shown here is derived from an EMBL/GenBank/DDBJ whole genome shotgun (WGS) entry which is preliminary data.</text>
</comment>
<proteinExistence type="predicted"/>
<keyword evidence="2" id="KW-1185">Reference proteome</keyword>
<dbReference type="InterPro" id="IPR023393">
    <property type="entry name" value="START-like_dom_sf"/>
</dbReference>
<name>A0A853DK89_9MICO</name>
<evidence type="ECO:0000313" key="2">
    <source>
        <dbReference type="Proteomes" id="UP000571817"/>
    </source>
</evidence>
<protein>
    <recommendedName>
        <fullName evidence="3">Polyketide cyclase</fullName>
    </recommendedName>
</protein>
<organism evidence="1 2">
    <name type="scientific">Allobranchiibius huperziae</name>
    <dbReference type="NCBI Taxonomy" id="1874116"/>
    <lineage>
        <taxon>Bacteria</taxon>
        <taxon>Bacillati</taxon>
        <taxon>Actinomycetota</taxon>
        <taxon>Actinomycetes</taxon>
        <taxon>Micrococcales</taxon>
        <taxon>Dermacoccaceae</taxon>
        <taxon>Allobranchiibius</taxon>
    </lineage>
</organism>
<evidence type="ECO:0008006" key="3">
    <source>
        <dbReference type="Google" id="ProtNLM"/>
    </source>
</evidence>
<gene>
    <name evidence="1" type="ORF">HNR15_001538</name>
</gene>
<dbReference type="RefSeq" id="WP_218883596.1">
    <property type="nucleotide sequence ID" value="NZ_JACCFW010000001.1"/>
</dbReference>
<dbReference type="Pfam" id="PF10604">
    <property type="entry name" value="Polyketide_cyc2"/>
    <property type="match status" value="1"/>
</dbReference>
<dbReference type="Proteomes" id="UP000571817">
    <property type="component" value="Unassembled WGS sequence"/>
</dbReference>
<dbReference type="InterPro" id="IPR019587">
    <property type="entry name" value="Polyketide_cyclase/dehydratase"/>
</dbReference>
<accession>A0A853DK89</accession>
<sequence length="132" mass="14297">MRNPAMGTARLSATGPATAAQAWERYARPELWSTWSPQIRGVETDVERLSTGATGTVLGPLGVRVAFVVDSFDEAGMRWVWTARVGPIRMHLAHGVDAAPTGCSTWLEARSAWPVLAAYLPIARFALHKLVA</sequence>
<dbReference type="AlphaFoldDB" id="A0A853DK89"/>
<dbReference type="EMBL" id="JACCFW010000001">
    <property type="protein sequence ID" value="NYJ74575.1"/>
    <property type="molecule type" value="Genomic_DNA"/>
</dbReference>
<dbReference type="Gene3D" id="3.30.530.20">
    <property type="match status" value="1"/>
</dbReference>
<evidence type="ECO:0000313" key="1">
    <source>
        <dbReference type="EMBL" id="NYJ74575.1"/>
    </source>
</evidence>